<name>A0A2A4B6A6_9SPHN</name>
<evidence type="ECO:0008006" key="4">
    <source>
        <dbReference type="Google" id="ProtNLM"/>
    </source>
</evidence>
<keyword evidence="3" id="KW-1185">Reference proteome</keyword>
<comment type="caution">
    <text evidence="2">The sequence shown here is derived from an EMBL/GenBank/DDBJ whole genome shotgun (WGS) entry which is preliminary data.</text>
</comment>
<dbReference type="Proteomes" id="UP000218366">
    <property type="component" value="Unassembled WGS sequence"/>
</dbReference>
<organism evidence="2 3">
    <name type="scientific">Sphingomonas spermidinifaciens</name>
    <dbReference type="NCBI Taxonomy" id="1141889"/>
    <lineage>
        <taxon>Bacteria</taxon>
        <taxon>Pseudomonadati</taxon>
        <taxon>Pseudomonadota</taxon>
        <taxon>Alphaproteobacteria</taxon>
        <taxon>Sphingomonadales</taxon>
        <taxon>Sphingomonadaceae</taxon>
        <taxon>Sphingomonas</taxon>
    </lineage>
</organism>
<gene>
    <name evidence="2" type="ORF">COC42_04265</name>
</gene>
<evidence type="ECO:0000256" key="1">
    <source>
        <dbReference type="SAM" id="SignalP"/>
    </source>
</evidence>
<dbReference type="NCBIfam" id="NF047637">
    <property type="entry name" value="lipo_CC0125"/>
    <property type="match status" value="1"/>
</dbReference>
<keyword evidence="1" id="KW-0732">Signal</keyword>
<dbReference type="OrthoDB" id="7172943at2"/>
<dbReference type="AlphaFoldDB" id="A0A2A4B6A6"/>
<feature type="chain" id="PRO_5012087965" description="Lipoprotein transmembrane" evidence="1">
    <location>
        <begin position="28"/>
        <end position="200"/>
    </location>
</feature>
<dbReference type="PROSITE" id="PS51257">
    <property type="entry name" value="PROKAR_LIPOPROTEIN"/>
    <property type="match status" value="1"/>
</dbReference>
<protein>
    <recommendedName>
        <fullName evidence="4">Lipoprotein transmembrane</fullName>
    </recommendedName>
</protein>
<dbReference type="EMBL" id="NWMW01000001">
    <property type="protein sequence ID" value="PCD03587.1"/>
    <property type="molecule type" value="Genomic_DNA"/>
</dbReference>
<sequence length="200" mass="22423">MSKSFARRIGPVALAVVAGAVTLSACATPTPYRPVTGQGSYRTGYFDEQIEANRFRVGFAGNSLTSRETVERYLLFRAAQLTLERGFDNFTLVDRDTERRTRTQIIDDPFWGPGWGGGFYGGWGPRWRYYRPGFGWGGWGGWGGGFGGGFTDVRQIDRYEAQAEILTGRGPKPQDVRAFDARQVIENLGPNVRLPEERRR</sequence>
<proteinExistence type="predicted"/>
<dbReference type="RefSeq" id="WP_096341990.1">
    <property type="nucleotide sequence ID" value="NZ_NWMW01000001.1"/>
</dbReference>
<accession>A0A2A4B6A6</accession>
<evidence type="ECO:0000313" key="3">
    <source>
        <dbReference type="Proteomes" id="UP000218366"/>
    </source>
</evidence>
<evidence type="ECO:0000313" key="2">
    <source>
        <dbReference type="EMBL" id="PCD03587.1"/>
    </source>
</evidence>
<reference evidence="2 3" key="1">
    <citation type="submission" date="2017-09" db="EMBL/GenBank/DDBJ databases">
        <title>Sphingomonas spermidinifaciens 9NM-10, whole genome shotgun sequence.</title>
        <authorList>
            <person name="Feng G."/>
            <person name="Zhu H."/>
        </authorList>
    </citation>
    <scope>NUCLEOTIDE SEQUENCE [LARGE SCALE GENOMIC DNA]</scope>
    <source>
        <strain evidence="2 3">9NM-10</strain>
    </source>
</reference>
<feature type="signal peptide" evidence="1">
    <location>
        <begin position="1"/>
        <end position="27"/>
    </location>
</feature>